<reference evidence="1 2" key="1">
    <citation type="journal article" date="2018" name="Front. Plant Sci.">
        <title>Red Clover (Trifolium pratense) and Zigzag Clover (T. medium) - A Picture of Genomic Similarities and Differences.</title>
        <authorList>
            <person name="Dluhosova J."/>
            <person name="Istvanek J."/>
            <person name="Nedelnik J."/>
            <person name="Repkova J."/>
        </authorList>
    </citation>
    <scope>NUCLEOTIDE SEQUENCE [LARGE SCALE GENOMIC DNA]</scope>
    <source>
        <strain evidence="2">cv. 10/8</strain>
        <tissue evidence="1">Leaf</tissue>
    </source>
</reference>
<evidence type="ECO:0000313" key="1">
    <source>
        <dbReference type="EMBL" id="MCI70588.1"/>
    </source>
</evidence>
<dbReference type="AlphaFoldDB" id="A0A392UC24"/>
<accession>A0A392UC24</accession>
<name>A0A392UC24_9FABA</name>
<evidence type="ECO:0000313" key="2">
    <source>
        <dbReference type="Proteomes" id="UP000265520"/>
    </source>
</evidence>
<proteinExistence type="predicted"/>
<sequence>MKQPLVARSSTETEYRSMANTTADLLWIQSLMRELQ</sequence>
<organism evidence="1 2">
    <name type="scientific">Trifolium medium</name>
    <dbReference type="NCBI Taxonomy" id="97028"/>
    <lineage>
        <taxon>Eukaryota</taxon>
        <taxon>Viridiplantae</taxon>
        <taxon>Streptophyta</taxon>
        <taxon>Embryophyta</taxon>
        <taxon>Tracheophyta</taxon>
        <taxon>Spermatophyta</taxon>
        <taxon>Magnoliopsida</taxon>
        <taxon>eudicotyledons</taxon>
        <taxon>Gunneridae</taxon>
        <taxon>Pentapetalae</taxon>
        <taxon>rosids</taxon>
        <taxon>fabids</taxon>
        <taxon>Fabales</taxon>
        <taxon>Fabaceae</taxon>
        <taxon>Papilionoideae</taxon>
        <taxon>50 kb inversion clade</taxon>
        <taxon>NPAAA clade</taxon>
        <taxon>Hologalegina</taxon>
        <taxon>IRL clade</taxon>
        <taxon>Trifolieae</taxon>
        <taxon>Trifolium</taxon>
    </lineage>
</organism>
<protein>
    <submittedName>
        <fullName evidence="1">Retrovirus-related pol polyprotein</fullName>
    </submittedName>
</protein>
<dbReference type="EMBL" id="LXQA010778911">
    <property type="protein sequence ID" value="MCI70588.1"/>
    <property type="molecule type" value="Genomic_DNA"/>
</dbReference>
<dbReference type="Proteomes" id="UP000265520">
    <property type="component" value="Unassembled WGS sequence"/>
</dbReference>
<comment type="caution">
    <text evidence="1">The sequence shown here is derived from an EMBL/GenBank/DDBJ whole genome shotgun (WGS) entry which is preliminary data.</text>
</comment>
<feature type="non-terminal residue" evidence="1">
    <location>
        <position position="36"/>
    </location>
</feature>
<keyword evidence="2" id="KW-1185">Reference proteome</keyword>